<organism evidence="1 2">
    <name type="scientific">Oikopleura dioica</name>
    <name type="common">Tunicate</name>
    <dbReference type="NCBI Taxonomy" id="34765"/>
    <lineage>
        <taxon>Eukaryota</taxon>
        <taxon>Metazoa</taxon>
        <taxon>Chordata</taxon>
        <taxon>Tunicata</taxon>
        <taxon>Appendicularia</taxon>
        <taxon>Copelata</taxon>
        <taxon>Oikopleuridae</taxon>
        <taxon>Oikopleura</taxon>
    </lineage>
</organism>
<evidence type="ECO:0000313" key="2">
    <source>
        <dbReference type="Proteomes" id="UP000001307"/>
    </source>
</evidence>
<name>E4XUG6_OIKDI</name>
<dbReference type="OrthoDB" id="10301130at2759"/>
<evidence type="ECO:0000313" key="1">
    <source>
        <dbReference type="EMBL" id="CBY13363.1"/>
    </source>
</evidence>
<dbReference type="EMBL" id="FN653182">
    <property type="protein sequence ID" value="CBY13363.1"/>
    <property type="molecule type" value="Genomic_DNA"/>
</dbReference>
<protein>
    <submittedName>
        <fullName evidence="1">Uncharacterized protein</fullName>
    </submittedName>
</protein>
<dbReference type="AlphaFoldDB" id="E4XUG6"/>
<gene>
    <name evidence="1" type="ORF">GSOID_T00004671001</name>
</gene>
<accession>E4XUG6</accession>
<sequence length="110" mass="12695">MKNIIVDRSMTEKLREIDRLAKESMMRPPSQKSSIEYLKSLRGRRFGGYRIDVQGVNLNEKKSSSFLQNVLRRRALNRQRIVAQKCIEILKSGAPKGYTYGECMASKKRG</sequence>
<dbReference type="InParanoid" id="E4XUG6"/>
<dbReference type="Proteomes" id="UP000001307">
    <property type="component" value="Unassembled WGS sequence"/>
</dbReference>
<proteinExistence type="predicted"/>
<reference evidence="1 2" key="1">
    <citation type="journal article" date="2010" name="Science">
        <title>Plasticity of animal genome architecture unmasked by rapid evolution of a pelagic tunicate.</title>
        <authorList>
            <person name="Denoeud F."/>
            <person name="Henriet S."/>
            <person name="Mungpakdee S."/>
            <person name="Aury J.M."/>
            <person name="Da Silva C."/>
            <person name="Brinkmann H."/>
            <person name="Mikhaleva J."/>
            <person name="Olsen L.C."/>
            <person name="Jubin C."/>
            <person name="Canestro C."/>
            <person name="Bouquet J.M."/>
            <person name="Danks G."/>
            <person name="Poulain J."/>
            <person name="Campsteijn C."/>
            <person name="Adamski M."/>
            <person name="Cross I."/>
            <person name="Yadetie F."/>
            <person name="Muffato M."/>
            <person name="Louis A."/>
            <person name="Butcher S."/>
            <person name="Tsagkogeorga G."/>
            <person name="Konrad A."/>
            <person name="Singh S."/>
            <person name="Jensen M.F."/>
            <person name="Cong E.H."/>
            <person name="Eikeseth-Otteraa H."/>
            <person name="Noel B."/>
            <person name="Anthouard V."/>
            <person name="Porcel B.M."/>
            <person name="Kachouri-Lafond R."/>
            <person name="Nishino A."/>
            <person name="Ugolini M."/>
            <person name="Chourrout P."/>
            <person name="Nishida H."/>
            <person name="Aasland R."/>
            <person name="Huzurbazar S."/>
            <person name="Westhof E."/>
            <person name="Delsuc F."/>
            <person name="Lehrach H."/>
            <person name="Reinhardt R."/>
            <person name="Weissenbach J."/>
            <person name="Roy S.W."/>
            <person name="Artiguenave F."/>
            <person name="Postlethwait J.H."/>
            <person name="Manak J.R."/>
            <person name="Thompson E.M."/>
            <person name="Jaillon O."/>
            <person name="Du Pasquier L."/>
            <person name="Boudinot P."/>
            <person name="Liberles D.A."/>
            <person name="Volff J.N."/>
            <person name="Philippe H."/>
            <person name="Lenhard B."/>
            <person name="Roest Crollius H."/>
            <person name="Wincker P."/>
            <person name="Chourrout D."/>
        </authorList>
    </citation>
    <scope>NUCLEOTIDE SEQUENCE [LARGE SCALE GENOMIC DNA]</scope>
</reference>
<keyword evidence="2" id="KW-1185">Reference proteome</keyword>